<comment type="caution">
    <text evidence="1">The sequence shown here is derived from an EMBL/GenBank/DDBJ whole genome shotgun (WGS) entry which is preliminary data.</text>
</comment>
<dbReference type="Gene3D" id="1.10.3700.10">
    <property type="entry name" value="AGR C 984p-like"/>
    <property type="match status" value="1"/>
</dbReference>
<dbReference type="STRING" id="1238182.C882_2318"/>
<accession>K9GKJ3</accession>
<dbReference type="SUPFAM" id="SSF158837">
    <property type="entry name" value="AGR C 984p-like"/>
    <property type="match status" value="1"/>
</dbReference>
<keyword evidence="1" id="KW-0282">Flagellum</keyword>
<dbReference type="EMBL" id="ANHY01000029">
    <property type="protein sequence ID" value="EKV26545.1"/>
    <property type="molecule type" value="Genomic_DNA"/>
</dbReference>
<dbReference type="Proteomes" id="UP000009881">
    <property type="component" value="Unassembled WGS sequence"/>
</dbReference>
<dbReference type="AlphaFoldDB" id="K9GKJ3"/>
<organism evidence="1 2">
    <name type="scientific">Caenispirillum salinarum AK4</name>
    <dbReference type="NCBI Taxonomy" id="1238182"/>
    <lineage>
        <taxon>Bacteria</taxon>
        <taxon>Pseudomonadati</taxon>
        <taxon>Pseudomonadota</taxon>
        <taxon>Alphaproteobacteria</taxon>
        <taxon>Rhodospirillales</taxon>
        <taxon>Novispirillaceae</taxon>
        <taxon>Caenispirillum</taxon>
    </lineage>
</organism>
<keyword evidence="1" id="KW-0966">Cell projection</keyword>
<proteinExistence type="predicted"/>
<dbReference type="InterPro" id="IPR023157">
    <property type="entry name" value="AGR-C-984p-like_sf"/>
</dbReference>
<dbReference type="InterPro" id="IPR010626">
    <property type="entry name" value="DUF1217"/>
</dbReference>
<dbReference type="Pfam" id="PF06748">
    <property type="entry name" value="DUF1217"/>
    <property type="match status" value="1"/>
</dbReference>
<keyword evidence="1" id="KW-0969">Cilium</keyword>
<gene>
    <name evidence="1" type="ORF">C882_2318</name>
</gene>
<evidence type="ECO:0000313" key="1">
    <source>
        <dbReference type="EMBL" id="EKV26545.1"/>
    </source>
</evidence>
<evidence type="ECO:0000313" key="2">
    <source>
        <dbReference type="Proteomes" id="UP000009881"/>
    </source>
</evidence>
<dbReference type="OrthoDB" id="7824597at2"/>
<dbReference type="eggNOG" id="ENOG502ZBJH">
    <property type="taxonomic scope" value="Bacteria"/>
</dbReference>
<reference evidence="1 2" key="1">
    <citation type="journal article" date="2013" name="Genome Announc.">
        <title>Draft Genome Sequence of an Alphaproteobacterium, Caenispirillum salinarum AK4(T), Isolated from a Solar Saltern.</title>
        <authorList>
            <person name="Khatri I."/>
            <person name="Singh A."/>
            <person name="Korpole S."/>
            <person name="Pinnaka A.K."/>
            <person name="Subramanian S."/>
        </authorList>
    </citation>
    <scope>NUCLEOTIDE SEQUENCE [LARGE SCALE GENOMIC DNA]</scope>
    <source>
        <strain evidence="1 2">AK4</strain>
    </source>
</reference>
<keyword evidence="2" id="KW-1185">Reference proteome</keyword>
<sequence length="268" mass="30579">MIISNLVAGLGTSSLTAHTVLNRDIDRYRQIMREDPAIKRETDYIRENIGTKASIDEVTDDYRLWQSITTAFGLEDQAYAKAMLKKVIREGATDREAMANQMVDPRYKELASFFEYDKLGMLNAQSPKWVDKLVEKYETAQFEKAVGESNENLRLAMYFERKVKSVKSWYQILGDKAMYQVALKMGGLPKEYAQVDIDKQAEYFKDKLPLEDLKDPKKLEKLLQSFLARADAEDNSAMANPTVQIMQSATNTGFSPIVSIDPTLFLKL</sequence>
<name>K9GKJ3_9PROT</name>
<protein>
    <submittedName>
        <fullName evidence="1">Flagellar basal-body rod protein FlgF</fullName>
    </submittedName>
</protein>
<dbReference type="RefSeq" id="WP_009542713.1">
    <property type="nucleotide sequence ID" value="NZ_ANHY01000029.1"/>
</dbReference>